<evidence type="ECO:0000256" key="6">
    <source>
        <dbReference type="ARBA" id="ARBA00023136"/>
    </source>
</evidence>
<feature type="transmembrane region" description="Helical" evidence="7">
    <location>
        <begin position="355"/>
        <end position="381"/>
    </location>
</feature>
<name>A0A154BWB0_ANASB</name>
<protein>
    <recommendedName>
        <fullName evidence="10">Lysophospholipid transporter LplT</fullName>
    </recommendedName>
</protein>
<dbReference type="GO" id="GO:0005886">
    <property type="term" value="C:plasma membrane"/>
    <property type="evidence" value="ECO:0007669"/>
    <property type="project" value="UniProtKB-SubCell"/>
</dbReference>
<proteinExistence type="predicted"/>
<dbReference type="Pfam" id="PF07690">
    <property type="entry name" value="MFS_1"/>
    <property type="match status" value="1"/>
</dbReference>
<comment type="caution">
    <text evidence="8">The sequence shown here is derived from an EMBL/GenBank/DDBJ whole genome shotgun (WGS) entry which is preliminary data.</text>
</comment>
<dbReference type="STRING" id="1794912.AXX12_01425"/>
<feature type="transmembrane region" description="Helical" evidence="7">
    <location>
        <begin position="41"/>
        <end position="62"/>
    </location>
</feature>
<dbReference type="PANTHER" id="PTHR43266">
    <property type="entry name" value="MACROLIDE-EFFLUX PROTEIN"/>
    <property type="match status" value="1"/>
</dbReference>
<evidence type="ECO:0000313" key="9">
    <source>
        <dbReference type="Proteomes" id="UP000076268"/>
    </source>
</evidence>
<organism evidence="8 9">
    <name type="scientific">Anaerosporomusa subterranea</name>
    <dbReference type="NCBI Taxonomy" id="1794912"/>
    <lineage>
        <taxon>Bacteria</taxon>
        <taxon>Bacillati</taxon>
        <taxon>Bacillota</taxon>
        <taxon>Negativicutes</taxon>
        <taxon>Acetonemataceae</taxon>
        <taxon>Anaerosporomusa</taxon>
    </lineage>
</organism>
<dbReference type="PANTHER" id="PTHR43266:SF2">
    <property type="entry name" value="MAJOR FACILITATOR SUPERFAMILY (MFS) PROFILE DOMAIN-CONTAINING PROTEIN"/>
    <property type="match status" value="1"/>
</dbReference>
<feature type="transmembrane region" description="Helical" evidence="7">
    <location>
        <begin position="129"/>
        <end position="152"/>
    </location>
</feature>
<dbReference type="AlphaFoldDB" id="A0A154BWB0"/>
<feature type="transmembrane region" description="Helical" evidence="7">
    <location>
        <begin position="245"/>
        <end position="263"/>
    </location>
</feature>
<keyword evidence="9" id="KW-1185">Reference proteome</keyword>
<reference evidence="8 9" key="1">
    <citation type="submission" date="2016-02" db="EMBL/GenBank/DDBJ databases">
        <title>Anaerosporomusa subterraneum gen. nov., sp. nov., a spore-forming obligate anaerobe isolated from saprolite.</title>
        <authorList>
            <person name="Choi J.K."/>
            <person name="Shah M."/>
            <person name="Yee N."/>
        </authorList>
    </citation>
    <scope>NUCLEOTIDE SEQUENCE [LARGE SCALE GENOMIC DNA]</scope>
    <source>
        <strain evidence="8 9">RU4</strain>
    </source>
</reference>
<feature type="transmembrane region" description="Helical" evidence="7">
    <location>
        <begin position="275"/>
        <end position="308"/>
    </location>
</feature>
<dbReference type="EMBL" id="LSGP01000001">
    <property type="protein sequence ID" value="KYZ78232.1"/>
    <property type="molecule type" value="Genomic_DNA"/>
</dbReference>
<dbReference type="InterPro" id="IPR036259">
    <property type="entry name" value="MFS_trans_sf"/>
</dbReference>
<keyword evidence="3" id="KW-1003">Cell membrane</keyword>
<dbReference type="Proteomes" id="UP000076268">
    <property type="component" value="Unassembled WGS sequence"/>
</dbReference>
<keyword evidence="5 7" id="KW-1133">Transmembrane helix</keyword>
<feature type="transmembrane region" description="Helical" evidence="7">
    <location>
        <begin position="158"/>
        <end position="175"/>
    </location>
</feature>
<feature type="transmembrane region" description="Helical" evidence="7">
    <location>
        <begin position="12"/>
        <end position="34"/>
    </location>
</feature>
<dbReference type="GO" id="GO:0022857">
    <property type="term" value="F:transmembrane transporter activity"/>
    <property type="evidence" value="ECO:0007669"/>
    <property type="project" value="InterPro"/>
</dbReference>
<evidence type="ECO:0000256" key="5">
    <source>
        <dbReference type="ARBA" id="ARBA00022989"/>
    </source>
</evidence>
<feature type="transmembrane region" description="Helical" evidence="7">
    <location>
        <begin position="82"/>
        <end position="108"/>
    </location>
</feature>
<evidence type="ECO:0000256" key="3">
    <source>
        <dbReference type="ARBA" id="ARBA00022475"/>
    </source>
</evidence>
<dbReference type="SUPFAM" id="SSF103473">
    <property type="entry name" value="MFS general substrate transporter"/>
    <property type="match status" value="1"/>
</dbReference>
<keyword evidence="4 7" id="KW-0812">Transmembrane</keyword>
<sequence length="395" mass="42438">MPKLLTPLRALLTTQFLSAFVDNMLLFIAQAIILRDHYPSYYLSMVQSMYLLSYILASPWVGLYADSVPKARALLTGNLVKLAAPILMLLSVNPALSYLCFGLGSVIYSPGKYGILPCLTSSEKELMQANGWLESTTIIAVLGGSVAGGWLSDQSVEMAALVGVAIYGLSILLNLQIPNNTTTCQVPYAHAGASFFGDLQFFFSNQAGRFSVLGSAYFWSVTSILRLAIFIWAPLALGLTGNTPVSMLVALIGVGIAIGAFAAPHVVSIKTYRRAIWFGAAIGVMMLIMAVTTSLPLTLVLMLASGILSGMYIVPVNTLNESVGESSIGAGRGIAVQNFAENTCMLLATGIYTMMTWAAIPITIIIFGAGIVFLILMFHLWRLTKAPVRQQEPDR</sequence>
<feature type="transmembrane region" description="Helical" evidence="7">
    <location>
        <begin position="210"/>
        <end position="233"/>
    </location>
</feature>
<keyword evidence="6 7" id="KW-0472">Membrane</keyword>
<evidence type="ECO:0000256" key="1">
    <source>
        <dbReference type="ARBA" id="ARBA00004651"/>
    </source>
</evidence>
<dbReference type="NCBIfam" id="NF008397">
    <property type="entry name" value="PRK11195.1"/>
    <property type="match status" value="1"/>
</dbReference>
<evidence type="ECO:0000256" key="4">
    <source>
        <dbReference type="ARBA" id="ARBA00022692"/>
    </source>
</evidence>
<gene>
    <name evidence="8" type="ORF">AXX12_01425</name>
</gene>
<dbReference type="InterPro" id="IPR011701">
    <property type="entry name" value="MFS"/>
</dbReference>
<keyword evidence="2" id="KW-0813">Transport</keyword>
<evidence type="ECO:0008006" key="10">
    <source>
        <dbReference type="Google" id="ProtNLM"/>
    </source>
</evidence>
<dbReference type="Gene3D" id="1.20.1250.20">
    <property type="entry name" value="MFS general substrate transporter like domains"/>
    <property type="match status" value="1"/>
</dbReference>
<evidence type="ECO:0000256" key="2">
    <source>
        <dbReference type="ARBA" id="ARBA00022448"/>
    </source>
</evidence>
<accession>A0A154BWB0</accession>
<evidence type="ECO:0000256" key="7">
    <source>
        <dbReference type="SAM" id="Phobius"/>
    </source>
</evidence>
<evidence type="ECO:0000313" key="8">
    <source>
        <dbReference type="EMBL" id="KYZ78232.1"/>
    </source>
</evidence>
<comment type="subcellular location">
    <subcellularLocation>
        <location evidence="1">Cell membrane</location>
        <topology evidence="1">Multi-pass membrane protein</topology>
    </subcellularLocation>
</comment>
<dbReference type="RefSeq" id="WP_066237082.1">
    <property type="nucleotide sequence ID" value="NZ_LSGP01000001.1"/>
</dbReference>